<evidence type="ECO:0000256" key="2">
    <source>
        <dbReference type="ARBA" id="ARBA00022443"/>
    </source>
</evidence>
<feature type="compositionally biased region" description="Polar residues" evidence="5">
    <location>
        <begin position="1423"/>
        <end position="1432"/>
    </location>
</feature>
<proteinExistence type="inferred from homology"/>
<feature type="compositionally biased region" description="Basic and acidic residues" evidence="5">
    <location>
        <begin position="1720"/>
        <end position="1739"/>
    </location>
</feature>
<feature type="compositionally biased region" description="Polar residues" evidence="5">
    <location>
        <begin position="2006"/>
        <end position="2016"/>
    </location>
</feature>
<feature type="compositionally biased region" description="Basic and acidic residues" evidence="5">
    <location>
        <begin position="1189"/>
        <end position="1202"/>
    </location>
</feature>
<feature type="domain" description="Rho-GAP" evidence="7">
    <location>
        <begin position="396"/>
        <end position="586"/>
    </location>
</feature>
<feature type="compositionally biased region" description="Polar residues" evidence="5">
    <location>
        <begin position="1505"/>
        <end position="1517"/>
    </location>
</feature>
<evidence type="ECO:0000313" key="8">
    <source>
        <dbReference type="Proteomes" id="UP000515154"/>
    </source>
</evidence>
<feature type="compositionally biased region" description="Polar residues" evidence="5">
    <location>
        <begin position="1590"/>
        <end position="1600"/>
    </location>
</feature>
<feature type="region of interest" description="Disordered" evidence="5">
    <location>
        <begin position="1236"/>
        <end position="1277"/>
    </location>
</feature>
<dbReference type="InterPro" id="IPR051576">
    <property type="entry name" value="PX-Rho_GAP"/>
</dbReference>
<feature type="compositionally biased region" description="Basic and acidic residues" evidence="5">
    <location>
        <begin position="2338"/>
        <end position="2355"/>
    </location>
</feature>
<feature type="region of interest" description="Disordered" evidence="5">
    <location>
        <begin position="315"/>
        <end position="354"/>
    </location>
</feature>
<feature type="region of interest" description="Disordered" evidence="5">
    <location>
        <begin position="1456"/>
        <end position="1525"/>
    </location>
</feature>
<feature type="compositionally biased region" description="Polar residues" evidence="5">
    <location>
        <begin position="2025"/>
        <end position="2045"/>
    </location>
</feature>
<evidence type="ECO:0000256" key="3">
    <source>
        <dbReference type="ARBA" id="ARBA00022468"/>
    </source>
</evidence>
<feature type="compositionally biased region" description="Basic and acidic residues" evidence="5">
    <location>
        <begin position="1857"/>
        <end position="1946"/>
    </location>
</feature>
<gene>
    <name evidence="9" type="primary">LOC115221295</name>
</gene>
<dbReference type="SMART" id="SM00324">
    <property type="entry name" value="RhoGAP"/>
    <property type="match status" value="1"/>
</dbReference>
<feature type="compositionally biased region" description="Low complexity" evidence="5">
    <location>
        <begin position="1947"/>
        <end position="1957"/>
    </location>
</feature>
<dbReference type="RefSeq" id="XP_029647303.1">
    <property type="nucleotide sequence ID" value="XM_029791443.2"/>
</dbReference>
<reference evidence="9" key="1">
    <citation type="submission" date="2025-08" db="UniProtKB">
        <authorList>
            <consortium name="RefSeq"/>
        </authorList>
    </citation>
    <scope>IDENTIFICATION</scope>
</reference>
<evidence type="ECO:0000256" key="4">
    <source>
        <dbReference type="PROSITE-ProRule" id="PRU00192"/>
    </source>
</evidence>
<keyword evidence="2 4" id="KW-0728">SH3 domain</keyword>
<feature type="domain" description="SH3" evidence="6">
    <location>
        <begin position="246"/>
        <end position="308"/>
    </location>
</feature>
<dbReference type="PROSITE" id="PS50238">
    <property type="entry name" value="RHOGAP"/>
    <property type="match status" value="1"/>
</dbReference>
<feature type="region of interest" description="Disordered" evidence="5">
    <location>
        <begin position="1544"/>
        <end position="1606"/>
    </location>
</feature>
<feature type="compositionally biased region" description="Basic and acidic residues" evidence="5">
    <location>
        <begin position="1266"/>
        <end position="1277"/>
    </location>
</feature>
<feature type="region of interest" description="Disordered" evidence="5">
    <location>
        <begin position="2532"/>
        <end position="2558"/>
    </location>
</feature>
<feature type="compositionally biased region" description="Polar residues" evidence="5">
    <location>
        <begin position="2096"/>
        <end position="2120"/>
    </location>
</feature>
<feature type="compositionally biased region" description="Low complexity" evidence="5">
    <location>
        <begin position="2279"/>
        <end position="2335"/>
    </location>
</feature>
<sequence>MFDVQNIYGTPQITRKQQQSLRPRRMTLIDLRNVRLEEDDARFRRTASGTIKFEGSGGQFSSKHGIVPIFDRSESLEGKRIGSNMKIQHTSLSDGSTRFPKLEECAHFHYDFVELGQLQLQLCEEDQENYHHRGNEEGELQFMLRVMSKDKTWNIRRSYDNFRMLDKQLHKCIFDRRFSHLPELGSQSDISNITETEMQELLQKYLKRFSSIAGSMIYCGSILNWLEMDNRGNRLLAVDDSGINTPAIAAAHAIRRYNAQAADEISLEVGDIVSVIDKPPPEDTIWWRGKRGFEVGFFPSECVEVIRDKVPQSMASRIPPPIRKPSSGPVKRGNTWNEGAAGSMTTASTTATSSSTNTVLRKHSNFISFLQRFFFTRPARNQLKRSGIVKERVFGCDLGEHLLNSGHDVPLVLKCCAEVIEKQGIIDGIYRLSGINSNIQKLRLAFDEDRMPTLTDETYLQDIHSISSLLKMYFRELPNPLLTYQLYDKFAKAVQAEDKLHLIHDVVQQLPPPHYRTTEYLIRHLARVAAFGTETGMHSKNLAIVWAPNLLRSKELELGGGVAALQGVSIQAVVTEFLICYADLIFSDKMPSYSSPELRQSQKKPRPKSLAISTPTRLLTLEEARERVLSSHNVPSQKYIDVGGGPEKLPPKYHTVLDLPGYKKKSRDASSMTTLNKPKKSPVSGWKSFFSKSRTSSVKQKVRKSSLQGSLYDTDGVSSVCPSKAITEEDVHNWKKRRLRCAKSAESLLSLSSHKNSVSSSSSNPRGFTDPGMVVNLYTGEDRNRIWQHKRSLSSDATTGLRHHDLLPFYSCSHKEATASAVDFRTLPQHDASNEDSGSSSSNDSDAEKDPLQIRDIHGAVHQSFIRGDSTRRAVTYRKTSSAPSTPQQQTRQIISEKSKTQEELGNESDDSDNSMDDFYEDNQDLYQMKLVKSAEFSQPLDLDNFQLMSKSDGFLVASSAADNDTRRNLTDQGTNKNLIAPSFIQWKDGPAETLPNIGHGLNPGQRQAYYSRFHDYAEIDESQISAPDSVVQRTTKKSSLKKKEKELELKAGTMSKKDDRVDEVSTSKHSAPESTTQLRSDLLSAIAKLEDSISPISYMQKDMCKCLSVPSDIGKSLENVNFGSQSDLMSGVSISELSQSVDSISVNDSTDFNLSCTFAANPSLCTDSATAIDLCKQINKAFTNSLKTTRESPEKGTRKSTSDIPNLVEGEKEPSKMVRFKQGSNSLDERSCIETKGKADQTSSNKNTDQVGHVGQLSSSVSDNCVRREKKSNVEPTKRYSHHILEHPKPESVNPLFIVESPPSLESLNSFTQMLRFYDPEEVKHMMAESSDYWSRHTQATENNQTASSPTSNILPLAHIEEGNQLSPLESNTMMGESKEHSPLSSPSTICKSPVEGRSKDLDLSDDNDKDDSLKESNSSLQKTFDGNSFEDFSNETLKQLEDTMESDIMVRSLPPESSLTDSLLKPKTSQSIPGSFKDKTQSEINVSRSSRKLSSDISKDQPDSASDSAYTSETPSVKRWESMEVNPSLDSVLVLSPRPVITVPRPDSESSVPNVDSNQNSCDQLSVKDSSETLISSPHSPLSMKNIYGNNRPPQSSVADLDSIMNMSKEELENAEKIILAGDNVGAGHQIPLASPEVSGISDQSEQDQSSEEKSLNSQTDSHRHGNSKETSKGFGALKKSSTIPALGQPQKEATTDNKMHESNKPLSQPTSPVKSPSHKEGIEKLRRSFIADRKEFVSQNSKSPPSENEESEIDLGSKDTNVSRKDPVCKGVHKETVKPENKKVPEANKSKDNKTVSKETAKSGDNKTSGKDTAKSGDNKTVGKDTSKSGDSKNVGKDTSKSGETKITGTAKSGDSKAVGKDTAKAKDKKMSEVSKSGDSKNVGKDTTKSGDTKAVSKETTKAGDGKTVGKEATKSSKRETNQKPSSDPKKTVSGGQKEEKSHSTGSSESQSSSNRLCQISPPEEEVLIQIRPTLKRSSSPRRRLIEKMKKGTETHEKRPSVTEETISASNVATAACGKSCRPQQNTPPKQIPQSTAGSNLTCDDDDDDDDDEDKDDGTDFSKARSLDSLLSDLKTRPKSESKNQRNDAFRCNMTSSSSDVLRGQSKSSMGTATSSDLEVIHDPEMTDSVFVENCAVDVRGRKESRAGKKCATNIAKNVVDGSSNRSSLDESVLQVAAERHTAFEAAKDGCSIQQYNTASLKYPKAKKLQNLKEFFEHEELKNRPNYNRSASSPSNPNSPTCPRYQRQYRESGKKRESSRKDSMSPSRSREREATKSTTKSKTDTNSQGRSPTPSAHSPTPSAHSPTPSSRSTTPSGRSPTPSGRSPTPSGRKPAALEKWQRAESHERDGKQTWEMGVDYVLCKSPKSKSESSGHSTPKGTAYRMRTGSESSASDVDVKSPPPQRAKDRQRKAVRNVEQSKSDTSDSESKHSFSEMECIGEEQVPRRKRKDSIKELRNYFEGKQAAGTEPINIGGGNNNNINSSVFTSSCSELSSHSVSAEKIDPMAYMSKSLTCESTTVVPRRAARSRVKSLSPVCGQSDLKSDDELSHKGSSRFSLDFSGYTTRPHVEGIVRPQPVRLGPKPFYGAKT</sequence>
<keyword evidence="3" id="KW-0343">GTPase activation</keyword>
<dbReference type="SUPFAM" id="SSF48350">
    <property type="entry name" value="GTPase activation domain, GAP"/>
    <property type="match status" value="1"/>
</dbReference>
<dbReference type="Pfam" id="PF00787">
    <property type="entry name" value="PX"/>
    <property type="match status" value="1"/>
</dbReference>
<feature type="compositionally biased region" description="Basic and acidic residues" evidence="5">
    <location>
        <begin position="2251"/>
        <end position="2278"/>
    </location>
</feature>
<accession>A0A6P7T8N9</accession>
<feature type="compositionally biased region" description="Basic and acidic residues" evidence="5">
    <location>
        <begin position="2421"/>
        <end position="2437"/>
    </location>
</feature>
<evidence type="ECO:0000256" key="1">
    <source>
        <dbReference type="ARBA" id="ARBA00008795"/>
    </source>
</evidence>
<dbReference type="CDD" id="cd11835">
    <property type="entry name" value="SH3_ARHGAP32_33"/>
    <property type="match status" value="1"/>
</dbReference>
<dbReference type="PANTHER" id="PTHR15729:SF10">
    <property type="entry name" value="GTPASE-ACTIVATING PROTEIN CDGAPR"/>
    <property type="match status" value="1"/>
</dbReference>
<dbReference type="GO" id="GO:0035091">
    <property type="term" value="F:phosphatidylinositol binding"/>
    <property type="evidence" value="ECO:0007669"/>
    <property type="project" value="InterPro"/>
</dbReference>
<organism evidence="8 9">
    <name type="scientific">Octopus sinensis</name>
    <name type="common">East Asian common octopus</name>
    <dbReference type="NCBI Taxonomy" id="2607531"/>
    <lineage>
        <taxon>Eukaryota</taxon>
        <taxon>Metazoa</taxon>
        <taxon>Spiralia</taxon>
        <taxon>Lophotrochozoa</taxon>
        <taxon>Mollusca</taxon>
        <taxon>Cephalopoda</taxon>
        <taxon>Coleoidea</taxon>
        <taxon>Octopodiformes</taxon>
        <taxon>Octopoda</taxon>
        <taxon>Incirrata</taxon>
        <taxon>Octopodidae</taxon>
        <taxon>Octopus</taxon>
    </lineage>
</organism>
<feature type="compositionally biased region" description="Basic and acidic residues" evidence="5">
    <location>
        <begin position="1049"/>
        <end position="1067"/>
    </location>
</feature>
<dbReference type="InterPro" id="IPR008936">
    <property type="entry name" value="Rho_GTPase_activation_prot"/>
</dbReference>
<dbReference type="InterPro" id="IPR001452">
    <property type="entry name" value="SH3_domain"/>
</dbReference>
<dbReference type="Pfam" id="PF00620">
    <property type="entry name" value="RhoGAP"/>
    <property type="match status" value="1"/>
</dbReference>
<feature type="region of interest" description="Disordered" evidence="5">
    <location>
        <begin position="592"/>
        <end position="615"/>
    </location>
</feature>
<feature type="compositionally biased region" description="Basic and acidic residues" evidence="5">
    <location>
        <begin position="2077"/>
        <end position="2092"/>
    </location>
</feature>
<dbReference type="Proteomes" id="UP000515154">
    <property type="component" value="Linkage group LG18"/>
</dbReference>
<feature type="compositionally biased region" description="Polar residues" evidence="5">
    <location>
        <begin position="1707"/>
        <end position="1717"/>
    </location>
</feature>
<dbReference type="SUPFAM" id="SSF64268">
    <property type="entry name" value="PX domain"/>
    <property type="match status" value="1"/>
</dbReference>
<feature type="compositionally biased region" description="Basic and acidic residues" evidence="5">
    <location>
        <begin position="1653"/>
        <end position="1674"/>
    </location>
</feature>
<feature type="region of interest" description="Disordered" evidence="5">
    <location>
        <begin position="871"/>
        <end position="919"/>
    </location>
</feature>
<keyword evidence="8" id="KW-1185">Reference proteome</keyword>
<name>A0A6P7T8N9_9MOLL</name>
<feature type="compositionally biased region" description="Low complexity" evidence="5">
    <location>
        <begin position="835"/>
        <end position="844"/>
    </location>
</feature>
<dbReference type="Gene3D" id="1.10.555.10">
    <property type="entry name" value="Rho GTPase activation protein"/>
    <property type="match status" value="1"/>
</dbReference>
<dbReference type="InterPro" id="IPR000198">
    <property type="entry name" value="RhoGAP_dom"/>
</dbReference>
<feature type="region of interest" description="Disordered" evidence="5">
    <location>
        <begin position="2220"/>
        <end position="2454"/>
    </location>
</feature>
<evidence type="ECO:0000259" key="6">
    <source>
        <dbReference type="PROSITE" id="PS50002"/>
    </source>
</evidence>
<feature type="region of interest" description="Disordered" evidence="5">
    <location>
        <begin position="829"/>
        <end position="849"/>
    </location>
</feature>
<dbReference type="Gene3D" id="2.30.30.40">
    <property type="entry name" value="SH3 Domains"/>
    <property type="match status" value="1"/>
</dbReference>
<feature type="compositionally biased region" description="Polar residues" evidence="5">
    <location>
        <begin position="1551"/>
        <end position="1582"/>
    </location>
</feature>
<dbReference type="SMART" id="SM00326">
    <property type="entry name" value="SH3"/>
    <property type="match status" value="1"/>
</dbReference>
<dbReference type="Pfam" id="PF07653">
    <property type="entry name" value="SH3_2"/>
    <property type="match status" value="1"/>
</dbReference>
<dbReference type="PROSITE" id="PS50002">
    <property type="entry name" value="SH3"/>
    <property type="match status" value="1"/>
</dbReference>
<feature type="compositionally biased region" description="Basic and acidic residues" evidence="5">
    <location>
        <begin position="1495"/>
        <end position="1504"/>
    </location>
</feature>
<dbReference type="FunFam" id="2.30.30.40:FF:000207">
    <property type="entry name" value="CLUMA_CG020965, isoform A"/>
    <property type="match status" value="1"/>
</dbReference>
<feature type="compositionally biased region" description="Polar residues" evidence="5">
    <location>
        <begin position="1241"/>
        <end position="1264"/>
    </location>
</feature>
<comment type="similarity">
    <text evidence="1">Belongs to the PX domain-containing GAP family.</text>
</comment>
<feature type="region of interest" description="Disordered" evidence="5">
    <location>
        <begin position="1629"/>
        <end position="2124"/>
    </location>
</feature>
<feature type="compositionally biased region" description="Low complexity" evidence="5">
    <location>
        <begin position="2227"/>
        <end position="2247"/>
    </location>
</feature>
<dbReference type="GO" id="GO:0007264">
    <property type="term" value="P:small GTPase-mediated signal transduction"/>
    <property type="evidence" value="ECO:0007669"/>
    <property type="project" value="TreeGrafter"/>
</dbReference>
<protein>
    <submittedName>
        <fullName evidence="9">Uncharacterized protein LOC115221295 isoform X1</fullName>
    </submittedName>
</protein>
<dbReference type="FunFam" id="1.10.555.10:FF:000002">
    <property type="entry name" value="rho GTPase-activating protein 32 isoform X1"/>
    <property type="match status" value="1"/>
</dbReference>
<feature type="compositionally biased region" description="Basic and acidic residues" evidence="5">
    <location>
        <begin position="1758"/>
        <end position="1847"/>
    </location>
</feature>
<feature type="compositionally biased region" description="Polar residues" evidence="5">
    <location>
        <begin position="1457"/>
        <end position="1475"/>
    </location>
</feature>
<evidence type="ECO:0000313" key="9">
    <source>
        <dbReference type="RefSeq" id="XP_029647303.1"/>
    </source>
</evidence>
<dbReference type="GO" id="GO:0005096">
    <property type="term" value="F:GTPase activator activity"/>
    <property type="evidence" value="ECO:0007669"/>
    <property type="project" value="UniProtKB-KW"/>
</dbReference>
<evidence type="ECO:0000256" key="5">
    <source>
        <dbReference type="SAM" id="MobiDB-lite"/>
    </source>
</evidence>
<dbReference type="InterPro" id="IPR001683">
    <property type="entry name" value="PX_dom"/>
</dbReference>
<evidence type="ECO:0000259" key="7">
    <source>
        <dbReference type="PROSITE" id="PS50238"/>
    </source>
</evidence>
<dbReference type="KEGG" id="osn:115221295"/>
<dbReference type="PANTHER" id="PTHR15729">
    <property type="entry name" value="CDC42 GTPASE-ACTIVATING PROTEIN"/>
    <property type="match status" value="1"/>
</dbReference>
<feature type="region of interest" description="Disordered" evidence="5">
    <location>
        <begin position="1049"/>
        <end position="1076"/>
    </location>
</feature>
<dbReference type="InterPro" id="IPR036871">
    <property type="entry name" value="PX_dom_sf"/>
</dbReference>
<feature type="region of interest" description="Disordered" evidence="5">
    <location>
        <begin position="1187"/>
        <end position="1217"/>
    </location>
</feature>
<feature type="compositionally biased region" description="Polar residues" evidence="5">
    <location>
        <begin position="878"/>
        <end position="894"/>
    </location>
</feature>
<feature type="compositionally biased region" description="Basic and acidic residues" evidence="5">
    <location>
        <begin position="1987"/>
        <end position="2005"/>
    </location>
</feature>
<dbReference type="SUPFAM" id="SSF50044">
    <property type="entry name" value="SH3-domain"/>
    <property type="match status" value="1"/>
</dbReference>
<feature type="region of interest" description="Disordered" evidence="5">
    <location>
        <begin position="1369"/>
        <end position="1432"/>
    </location>
</feature>
<feature type="compositionally biased region" description="Acidic residues" evidence="5">
    <location>
        <begin position="905"/>
        <end position="919"/>
    </location>
</feature>
<dbReference type="InterPro" id="IPR036028">
    <property type="entry name" value="SH3-like_dom_sf"/>
</dbReference>
<feature type="compositionally biased region" description="Low complexity" evidence="5">
    <location>
        <begin position="340"/>
        <end position="354"/>
    </location>
</feature>
<feature type="compositionally biased region" description="Basic and acidic residues" evidence="5">
    <location>
        <begin position="1696"/>
        <end position="1706"/>
    </location>
</feature>
<dbReference type="Gene3D" id="3.30.1520.10">
    <property type="entry name" value="Phox-like domain"/>
    <property type="match status" value="1"/>
</dbReference>
<feature type="compositionally biased region" description="Acidic residues" evidence="5">
    <location>
        <begin position="2046"/>
        <end position="2060"/>
    </location>
</feature>